<organism evidence="1 2">
    <name type="scientific">Kipferlia bialata</name>
    <dbReference type="NCBI Taxonomy" id="797122"/>
    <lineage>
        <taxon>Eukaryota</taxon>
        <taxon>Metamonada</taxon>
        <taxon>Carpediemonas-like organisms</taxon>
        <taxon>Kipferlia</taxon>
    </lineage>
</organism>
<accession>A0A9K3D5E5</accession>
<dbReference type="AlphaFoldDB" id="A0A9K3D5E5"/>
<name>A0A9K3D5E5_9EUKA</name>
<keyword evidence="2" id="KW-1185">Reference proteome</keyword>
<comment type="caution">
    <text evidence="1">The sequence shown here is derived from an EMBL/GenBank/DDBJ whole genome shotgun (WGS) entry which is preliminary data.</text>
</comment>
<evidence type="ECO:0000313" key="2">
    <source>
        <dbReference type="Proteomes" id="UP000265618"/>
    </source>
</evidence>
<evidence type="ECO:0000313" key="1">
    <source>
        <dbReference type="EMBL" id="GIQ89433.1"/>
    </source>
</evidence>
<proteinExistence type="predicted"/>
<gene>
    <name evidence="1" type="ORF">KIPB_011899</name>
</gene>
<dbReference type="Proteomes" id="UP000265618">
    <property type="component" value="Unassembled WGS sequence"/>
</dbReference>
<reference evidence="1 2" key="1">
    <citation type="journal article" date="2018" name="PLoS ONE">
        <title>The draft genome of Kipferlia bialata reveals reductive genome evolution in fornicate parasites.</title>
        <authorList>
            <person name="Tanifuji G."/>
            <person name="Takabayashi S."/>
            <person name="Kume K."/>
            <person name="Takagi M."/>
            <person name="Nakayama T."/>
            <person name="Kamikawa R."/>
            <person name="Inagaki Y."/>
            <person name="Hashimoto T."/>
        </authorList>
    </citation>
    <scope>NUCLEOTIDE SEQUENCE [LARGE SCALE GENOMIC DNA]</scope>
    <source>
        <strain evidence="1">NY0173</strain>
    </source>
</reference>
<protein>
    <submittedName>
        <fullName evidence="1">Uncharacterized protein</fullName>
    </submittedName>
</protein>
<dbReference type="EMBL" id="BDIP01005038">
    <property type="protein sequence ID" value="GIQ89433.1"/>
    <property type="molecule type" value="Genomic_DNA"/>
</dbReference>
<sequence length="77" mass="9059">MGRVCAIPDLPDWIWTEKQMIKRFPNLHWCLFHEEEFYALPDSVRVPLDKQKDAEFAVFYQGALRAMATLNLSDKCL</sequence>